<dbReference type="OrthoDB" id="5194749at2"/>
<keyword evidence="2" id="KW-1185">Reference proteome</keyword>
<evidence type="ECO:0000313" key="1">
    <source>
        <dbReference type="EMBL" id="SDW04741.1"/>
    </source>
</evidence>
<dbReference type="AlphaFoldDB" id="A0A1H2QC52"/>
<gene>
    <name evidence="1" type="ORF">SAMN05444420_101111</name>
</gene>
<reference evidence="1 2" key="1">
    <citation type="submission" date="2016-10" db="EMBL/GenBank/DDBJ databases">
        <authorList>
            <person name="Varghese N."/>
            <person name="Submissions S."/>
        </authorList>
    </citation>
    <scope>NUCLEOTIDE SEQUENCE [LARGE SCALE GENOMIC DNA]</scope>
    <source>
        <strain evidence="1 2">DSM 11449</strain>
    </source>
</reference>
<comment type="caution">
    <text evidence="1">The sequence shown here is derived from an EMBL/GenBank/DDBJ whole genome shotgun (WGS) entry which is preliminary data.</text>
</comment>
<organism evidence="1 2">
    <name type="scientific">Capnocytophaga granulosa</name>
    <dbReference type="NCBI Taxonomy" id="45242"/>
    <lineage>
        <taxon>Bacteria</taxon>
        <taxon>Pseudomonadati</taxon>
        <taxon>Bacteroidota</taxon>
        <taxon>Flavobacteriia</taxon>
        <taxon>Flavobacteriales</taxon>
        <taxon>Flavobacteriaceae</taxon>
        <taxon>Capnocytophaga</taxon>
    </lineage>
</organism>
<protein>
    <submittedName>
        <fullName evidence="1">Uncharacterized protein</fullName>
    </submittedName>
</protein>
<sequence>MFYTLQLNAKLQPFDRHDLEDIIDEFLSKEDLGETSGGGTLMSKEGEIEYCDIEISLNDTANAVEKLLQKLEDIGIPKGSKLYNENFSQEIGSLEGLGLYVNGTDLPKEVYETSDINVVFDTVCEILKDVLVLTSYHEGSKDTALYFYIKGNFAEAKEQIKDFITTYPLCEKCRIVQIA</sequence>
<dbReference type="RefSeq" id="WP_016419430.1">
    <property type="nucleotide sequence ID" value="NZ_FNND01000001.1"/>
</dbReference>
<dbReference type="GeneID" id="85018014"/>
<dbReference type="Proteomes" id="UP000182771">
    <property type="component" value="Unassembled WGS sequence"/>
</dbReference>
<accession>A0A1H2QC52</accession>
<evidence type="ECO:0000313" key="2">
    <source>
        <dbReference type="Proteomes" id="UP000182771"/>
    </source>
</evidence>
<name>A0A1H2QC52_9FLAO</name>
<dbReference type="EMBL" id="FNND01000001">
    <property type="protein sequence ID" value="SDW04741.1"/>
    <property type="molecule type" value="Genomic_DNA"/>
</dbReference>
<proteinExistence type="predicted"/>